<name>A0A9W4DZP7_9ACTN</name>
<comment type="caution">
    <text evidence="2">The sequence shown here is derived from an EMBL/GenBank/DDBJ whole genome shotgun (WGS) entry which is preliminary data.</text>
</comment>
<feature type="region of interest" description="Disordered" evidence="1">
    <location>
        <begin position="94"/>
        <end position="118"/>
    </location>
</feature>
<protein>
    <submittedName>
        <fullName evidence="2">Uncharacterized protein</fullName>
    </submittedName>
</protein>
<dbReference type="Proteomes" id="UP001152519">
    <property type="component" value="Unassembled WGS sequence"/>
</dbReference>
<keyword evidence="3" id="KW-1185">Reference proteome</keyword>
<reference evidence="2" key="1">
    <citation type="submission" date="2021-05" db="EMBL/GenBank/DDBJ databases">
        <authorList>
            <person name="Arsene-Ploetze F."/>
        </authorList>
    </citation>
    <scope>NUCLEOTIDE SEQUENCE</scope>
    <source>
        <strain evidence="2">DSM 42138</strain>
    </source>
</reference>
<organism evidence="2 3">
    <name type="scientific">Actinacidiphila cocklensis</name>
    <dbReference type="NCBI Taxonomy" id="887465"/>
    <lineage>
        <taxon>Bacteria</taxon>
        <taxon>Bacillati</taxon>
        <taxon>Actinomycetota</taxon>
        <taxon>Actinomycetes</taxon>
        <taxon>Kitasatosporales</taxon>
        <taxon>Streptomycetaceae</taxon>
        <taxon>Actinacidiphila</taxon>
    </lineage>
</organism>
<accession>A0A9W4DZP7</accession>
<dbReference type="AlphaFoldDB" id="A0A9W4DZP7"/>
<evidence type="ECO:0000313" key="3">
    <source>
        <dbReference type="Proteomes" id="UP001152519"/>
    </source>
</evidence>
<sequence>MRPLEGGARPLGVVLVVDRDQRVGLDHRVVVAAQGRDLRAGVRPRRRQALAGGGTVLGGTFGGAGCVISVRIGHYGDNAGIRLAIPAGRAASRGRQRGAPCFRAPFPRREGVRRRSPP</sequence>
<dbReference type="EMBL" id="CAJSLV010000114">
    <property type="protein sequence ID" value="CAG6398943.1"/>
    <property type="molecule type" value="Genomic_DNA"/>
</dbReference>
<proteinExistence type="predicted"/>
<evidence type="ECO:0000313" key="2">
    <source>
        <dbReference type="EMBL" id="CAG6398943.1"/>
    </source>
</evidence>
<evidence type="ECO:0000256" key="1">
    <source>
        <dbReference type="SAM" id="MobiDB-lite"/>
    </source>
</evidence>
<gene>
    <name evidence="2" type="ORF">SCOCK_80098</name>
</gene>